<dbReference type="EMBL" id="JAAIKC010000004">
    <property type="protein sequence ID" value="NEW06894.1"/>
    <property type="molecule type" value="Genomic_DNA"/>
</dbReference>
<accession>A0A6G3ZYX3</accession>
<proteinExistence type="predicted"/>
<gene>
    <name evidence="1" type="ORF">GK047_12865</name>
</gene>
<organism evidence="1">
    <name type="scientific">Paenibacillus sp. SYP-B3998</name>
    <dbReference type="NCBI Taxonomy" id="2678564"/>
    <lineage>
        <taxon>Bacteria</taxon>
        <taxon>Bacillati</taxon>
        <taxon>Bacillota</taxon>
        <taxon>Bacilli</taxon>
        <taxon>Bacillales</taxon>
        <taxon>Paenibacillaceae</taxon>
        <taxon>Paenibacillus</taxon>
    </lineage>
</organism>
<sequence>MSRNEIAPKAVSSIEYALPNLYRDPPPDPALAESISRKYQELGGASGILGSPVSEAQGTQDGGASQNFQKGIILAHRSSGTHALYDPIWHKWLSLGGIHELGYPETDIMTIPGMLAATAPYWSQFQRGFIYSFPSGGMVNGYARATRVVRGAVFDKWKSMGGI</sequence>
<dbReference type="Pfam" id="PF08310">
    <property type="entry name" value="LGFP"/>
    <property type="match status" value="2"/>
</dbReference>
<evidence type="ECO:0000313" key="1">
    <source>
        <dbReference type="EMBL" id="NEW06894.1"/>
    </source>
</evidence>
<dbReference type="InterPro" id="IPR013207">
    <property type="entry name" value="LGFP"/>
</dbReference>
<name>A0A6G3ZYX3_9BACL</name>
<comment type="caution">
    <text evidence="1">The sequence shown here is derived from an EMBL/GenBank/DDBJ whole genome shotgun (WGS) entry which is preliminary data.</text>
</comment>
<dbReference type="AlphaFoldDB" id="A0A6G3ZYX3"/>
<reference evidence="1" key="1">
    <citation type="submission" date="2020-02" db="EMBL/GenBank/DDBJ databases">
        <authorList>
            <person name="Shen X.-R."/>
            <person name="Zhang Y.-X."/>
        </authorList>
    </citation>
    <scope>NUCLEOTIDE SEQUENCE</scope>
    <source>
        <strain evidence="1">SYP-B3998</strain>
    </source>
</reference>
<dbReference type="RefSeq" id="WP_163946857.1">
    <property type="nucleotide sequence ID" value="NZ_JAAIKC010000004.1"/>
</dbReference>
<protein>
    <submittedName>
        <fullName evidence="1">Uncharacterized protein</fullName>
    </submittedName>
</protein>